<proteinExistence type="predicted"/>
<dbReference type="RefSeq" id="WP_344834353.1">
    <property type="nucleotide sequence ID" value="NZ_BAAAUV010000018.1"/>
</dbReference>
<evidence type="ECO:0000259" key="2">
    <source>
        <dbReference type="PROSITE" id="PS50043"/>
    </source>
</evidence>
<dbReference type="InterPro" id="IPR000792">
    <property type="entry name" value="Tscrpt_reg_LuxR_C"/>
</dbReference>
<dbReference type="Pfam" id="PF00196">
    <property type="entry name" value="GerE"/>
    <property type="match status" value="1"/>
</dbReference>
<dbReference type="InterPro" id="IPR016032">
    <property type="entry name" value="Sig_transdc_resp-reg_C-effctor"/>
</dbReference>
<comment type="caution">
    <text evidence="3">The sequence shown here is derived from an EMBL/GenBank/DDBJ whole genome shotgun (WGS) entry which is preliminary data.</text>
</comment>
<gene>
    <name evidence="3" type="ORF">GCM10010468_57200</name>
</gene>
<keyword evidence="4" id="KW-1185">Reference proteome</keyword>
<accession>A0ABP6QJ07</accession>
<reference evidence="4" key="1">
    <citation type="journal article" date="2019" name="Int. J. Syst. Evol. Microbiol.">
        <title>The Global Catalogue of Microorganisms (GCM) 10K type strain sequencing project: providing services to taxonomists for standard genome sequencing and annotation.</title>
        <authorList>
            <consortium name="The Broad Institute Genomics Platform"/>
            <consortium name="The Broad Institute Genome Sequencing Center for Infectious Disease"/>
            <person name="Wu L."/>
            <person name="Ma J."/>
        </authorList>
    </citation>
    <scope>NUCLEOTIDE SEQUENCE [LARGE SCALE GENOMIC DNA]</scope>
    <source>
        <strain evidence="4">JCM 9377</strain>
    </source>
</reference>
<dbReference type="PANTHER" id="PTHR43214:SF42">
    <property type="entry name" value="TRANSCRIPTIONAL REGULATORY PROTEIN DESR"/>
    <property type="match status" value="1"/>
</dbReference>
<dbReference type="PROSITE" id="PS50043">
    <property type="entry name" value="HTH_LUXR_2"/>
    <property type="match status" value="1"/>
</dbReference>
<dbReference type="InterPro" id="IPR027417">
    <property type="entry name" value="P-loop_NTPase"/>
</dbReference>
<dbReference type="InterPro" id="IPR039420">
    <property type="entry name" value="WalR-like"/>
</dbReference>
<evidence type="ECO:0000313" key="4">
    <source>
        <dbReference type="Proteomes" id="UP001501237"/>
    </source>
</evidence>
<feature type="domain" description="HTH luxR-type" evidence="2">
    <location>
        <begin position="781"/>
        <end position="843"/>
    </location>
</feature>
<name>A0ABP6QJ07_9ACTN</name>
<dbReference type="InterPro" id="IPR036388">
    <property type="entry name" value="WH-like_DNA-bd_sf"/>
</dbReference>
<dbReference type="EMBL" id="BAAAUV010000018">
    <property type="protein sequence ID" value="GAA3228077.1"/>
    <property type="molecule type" value="Genomic_DNA"/>
</dbReference>
<dbReference type="SUPFAM" id="SSF46894">
    <property type="entry name" value="C-terminal effector domain of the bipartite response regulators"/>
    <property type="match status" value="1"/>
</dbReference>
<keyword evidence="1" id="KW-0238">DNA-binding</keyword>
<dbReference type="CDD" id="cd06170">
    <property type="entry name" value="LuxR_C_like"/>
    <property type="match status" value="1"/>
</dbReference>
<evidence type="ECO:0000256" key="1">
    <source>
        <dbReference type="ARBA" id="ARBA00023125"/>
    </source>
</evidence>
<dbReference type="Gene3D" id="1.10.10.10">
    <property type="entry name" value="Winged helix-like DNA-binding domain superfamily/Winged helix DNA-binding domain"/>
    <property type="match status" value="1"/>
</dbReference>
<dbReference type="PRINTS" id="PR00038">
    <property type="entry name" value="HTHLUXR"/>
</dbReference>
<sequence length="843" mass="88966">MAIHGRDREMGVLDDLIVRARTGRGGALALRAGPGLGRSALLHWTARRATGFRVLSVRGVAAETALPYAALGRLLPAVPASLTDLHDQLAEAARTRPVLCVIDDTSQLDAPSLAALAYAARRSAGQRLVVLFGAPDEPDALTELPELPLGPLDAQASHRVLAGIADGIPDDLSAALVDLACGVPRALVDLGGALTPGQLSGREPPPVTLPEHSLLRSFYRGRLRRLTPDARLLLLLAVAEPRLDTATLTRAAARRGLDLGALEHARALGLVALDGPRVTIPTPLIRAILTAETTLADRTAAHTLLADLLDRDDQHLRRLRHRAAAEGPPVAPAEVRTAAAAASDPLEAADAWEWAAALSGATADLPSAAAAAWYGGATDRARSLAQRGLAAQPPPGGIEPPPGGTELLLGAIELCDGLPGRAAELFGRAAAALPEGERLRALALAGEARCLAGDVRGYVGLARQAAGLPGPELYSLHFKGHAAAYRNREFGDALRRVVELSESDPWWGCLAASLLGADGDLHRLASSVRGRMGRPAALLQLALAELWTGRFAEAVAACTEGVTAARAAGQRNVEAEHLAVLALIAALRGDRENALHRAGLAAPVIAGHGLSRPEAYLSWAYAALDLLADRPAEAVARLGTVTVHPVILVASTPLLVEAAVQSKGQRAAGRALGVFDTWAHTTGNPLRLALARRCHALLAERDAENHFEVALELHRGGSAFELARTEFLYGRWLRRARRPGDARDHLRHALYLFQHYEAGPWADKARAELRAAGEGCGTAAAPATSAELTAQQAQIARLAADGATNREIAAHLVLSHRTVEHHLRNVFARLGVRSRVELARHFR</sequence>
<dbReference type="Proteomes" id="UP001501237">
    <property type="component" value="Unassembled WGS sequence"/>
</dbReference>
<dbReference type="SMART" id="SM00421">
    <property type="entry name" value="HTH_LUXR"/>
    <property type="match status" value="1"/>
</dbReference>
<dbReference type="SUPFAM" id="SSF52540">
    <property type="entry name" value="P-loop containing nucleoside triphosphate hydrolases"/>
    <property type="match status" value="1"/>
</dbReference>
<organism evidence="3 4">
    <name type="scientific">Actinocorallia longicatena</name>
    <dbReference type="NCBI Taxonomy" id="111803"/>
    <lineage>
        <taxon>Bacteria</taxon>
        <taxon>Bacillati</taxon>
        <taxon>Actinomycetota</taxon>
        <taxon>Actinomycetes</taxon>
        <taxon>Streptosporangiales</taxon>
        <taxon>Thermomonosporaceae</taxon>
        <taxon>Actinocorallia</taxon>
    </lineage>
</organism>
<protein>
    <submittedName>
        <fullName evidence="3">Helix-turn-helix transcriptional regulator</fullName>
    </submittedName>
</protein>
<evidence type="ECO:0000313" key="3">
    <source>
        <dbReference type="EMBL" id="GAA3228077.1"/>
    </source>
</evidence>
<dbReference type="PROSITE" id="PS00622">
    <property type="entry name" value="HTH_LUXR_1"/>
    <property type="match status" value="1"/>
</dbReference>
<dbReference type="PANTHER" id="PTHR43214">
    <property type="entry name" value="TWO-COMPONENT RESPONSE REGULATOR"/>
    <property type="match status" value="1"/>
</dbReference>